<dbReference type="SUPFAM" id="SSF50969">
    <property type="entry name" value="YVTN repeat-like/Quinoprotein amine dehydrogenase"/>
    <property type="match status" value="1"/>
</dbReference>
<name>A0ABP5L5W3_9ACTN</name>
<organism evidence="1 2">
    <name type="scientific">Actinomadura napierensis</name>
    <dbReference type="NCBI Taxonomy" id="267854"/>
    <lineage>
        <taxon>Bacteria</taxon>
        <taxon>Bacillati</taxon>
        <taxon>Actinomycetota</taxon>
        <taxon>Actinomycetes</taxon>
        <taxon>Streptosporangiales</taxon>
        <taxon>Thermomonosporaceae</taxon>
        <taxon>Actinomadura</taxon>
    </lineage>
</organism>
<evidence type="ECO:0000313" key="2">
    <source>
        <dbReference type="Proteomes" id="UP001501020"/>
    </source>
</evidence>
<gene>
    <name evidence="1" type="ORF">GCM10009727_40330</name>
</gene>
<accession>A0ABP5L5W3</accession>
<dbReference type="Gene3D" id="2.130.10.10">
    <property type="entry name" value="YVTN repeat-like/Quinoprotein amine dehydrogenase"/>
    <property type="match status" value="1"/>
</dbReference>
<dbReference type="InterPro" id="IPR011044">
    <property type="entry name" value="Quino_amine_DH_bsu"/>
</dbReference>
<dbReference type="InterPro" id="IPR015943">
    <property type="entry name" value="WD40/YVTN_repeat-like_dom_sf"/>
</dbReference>
<evidence type="ECO:0008006" key="3">
    <source>
        <dbReference type="Google" id="ProtNLM"/>
    </source>
</evidence>
<dbReference type="EMBL" id="BAAAMR010000034">
    <property type="protein sequence ID" value="GAA2142275.1"/>
    <property type="molecule type" value="Genomic_DNA"/>
</dbReference>
<comment type="caution">
    <text evidence="1">The sequence shown here is derived from an EMBL/GenBank/DDBJ whole genome shotgun (WGS) entry which is preliminary data.</text>
</comment>
<evidence type="ECO:0000313" key="1">
    <source>
        <dbReference type="EMBL" id="GAA2142275.1"/>
    </source>
</evidence>
<sequence>MLESVLAQGAFDGVAATAAGPPLAFTTRAGQGANIGQAWDLRTRSALGPPIPDFPDHRAEWAFGLLPDGSPVAAWTHRDRVHVHDPSTGAEFTVDGQPDLIGLAVHDGRGAVVAVFGPANDAKVVVWDARNGDLRAEFGIWLGHWTAIDRWILHAAPASGPLVGLACDTERTIGILDIEREEETASLPSSGSHAMLAPSPDGPPLLVQPDGAELLVRTLDGDLAATLTAPADIGAVAASVVDGRFLAAAAVHDSLLVWDAASATPSRRVPIPAAVNDLALTTDGTLLAATDTGLHAASPQAAA</sequence>
<dbReference type="Proteomes" id="UP001501020">
    <property type="component" value="Unassembled WGS sequence"/>
</dbReference>
<reference evidence="2" key="1">
    <citation type="journal article" date="2019" name="Int. J. Syst. Evol. Microbiol.">
        <title>The Global Catalogue of Microorganisms (GCM) 10K type strain sequencing project: providing services to taxonomists for standard genome sequencing and annotation.</title>
        <authorList>
            <consortium name="The Broad Institute Genomics Platform"/>
            <consortium name="The Broad Institute Genome Sequencing Center for Infectious Disease"/>
            <person name="Wu L."/>
            <person name="Ma J."/>
        </authorList>
    </citation>
    <scope>NUCLEOTIDE SEQUENCE [LARGE SCALE GENOMIC DNA]</scope>
    <source>
        <strain evidence="2">JCM 13850</strain>
    </source>
</reference>
<dbReference type="RefSeq" id="WP_344269053.1">
    <property type="nucleotide sequence ID" value="NZ_BAAAMR010000034.1"/>
</dbReference>
<proteinExistence type="predicted"/>
<keyword evidence="2" id="KW-1185">Reference proteome</keyword>
<protein>
    <recommendedName>
        <fullName evidence="3">WD40 repeat domain-containing protein</fullName>
    </recommendedName>
</protein>